<feature type="domain" description="GmrSD restriction endonucleases N-terminal" evidence="1">
    <location>
        <begin position="19"/>
        <end position="237"/>
    </location>
</feature>
<evidence type="ECO:0000313" key="3">
    <source>
        <dbReference type="EMBL" id="QGZ96625.1"/>
    </source>
</evidence>
<dbReference type="Pfam" id="PF03235">
    <property type="entry name" value="GmrSD_N"/>
    <property type="match status" value="1"/>
</dbReference>
<reference evidence="4" key="1">
    <citation type="submission" date="2019-12" db="EMBL/GenBank/DDBJ databases">
        <title>Complete genome of Terracaulis silvestris 0127_4.</title>
        <authorList>
            <person name="Vieira S."/>
            <person name="Riedel T."/>
            <person name="Sproer C."/>
            <person name="Pascual J."/>
            <person name="Boedeker C."/>
            <person name="Overmann J."/>
        </authorList>
    </citation>
    <scope>NUCLEOTIDE SEQUENCE [LARGE SCALE GENOMIC DNA]</scope>
    <source>
        <strain evidence="4">0127_4</strain>
    </source>
</reference>
<dbReference type="Proteomes" id="UP000431269">
    <property type="component" value="Chromosome"/>
</dbReference>
<evidence type="ECO:0008006" key="5">
    <source>
        <dbReference type="Google" id="ProtNLM"/>
    </source>
</evidence>
<name>A0A6I6MMC2_9CAUL</name>
<dbReference type="RefSeq" id="WP_158767404.1">
    <property type="nucleotide sequence ID" value="NZ_CP047045.1"/>
</dbReference>
<organism evidence="3 4">
    <name type="scientific">Terricaulis silvestris</name>
    <dbReference type="NCBI Taxonomy" id="2686094"/>
    <lineage>
        <taxon>Bacteria</taxon>
        <taxon>Pseudomonadati</taxon>
        <taxon>Pseudomonadota</taxon>
        <taxon>Alphaproteobacteria</taxon>
        <taxon>Caulobacterales</taxon>
        <taxon>Caulobacteraceae</taxon>
        <taxon>Terricaulis</taxon>
    </lineage>
</organism>
<dbReference type="PANTHER" id="PTHR35149">
    <property type="entry name" value="SLL5132 PROTEIN"/>
    <property type="match status" value="1"/>
</dbReference>
<feature type="domain" description="GmrSD restriction endonucleases C-terminal" evidence="2">
    <location>
        <begin position="437"/>
        <end position="552"/>
    </location>
</feature>
<dbReference type="InterPro" id="IPR004919">
    <property type="entry name" value="GmrSD_N"/>
</dbReference>
<proteinExistence type="predicted"/>
<gene>
    <name evidence="3" type="ORF">DSM104635_03485</name>
</gene>
<dbReference type="Pfam" id="PF07510">
    <property type="entry name" value="GmrSD_C"/>
    <property type="match status" value="1"/>
</dbReference>
<evidence type="ECO:0000259" key="2">
    <source>
        <dbReference type="Pfam" id="PF07510"/>
    </source>
</evidence>
<sequence>MQFEPMELEPIKAGQERLSRVFSDEFAFAIPTYQRPYAWEKEQVEALLDDILSALTDATDTREPVTYFLGSIVLIKQPGSPDAKVVDGQQRLTTLTILFSVLRDLSTPEIAIRRHSYVCEDGDPDKGTKSRYRLTLRKRDEEFFRETIQRKDTTGALPSAKGLTDSRLRIVEAAKIFSDRAKAMTPELRDRLVAFLLQRCYLVVIAVANVDMAHRVFTVLNARGLDLTPADILKADLLDRVPPQDERDYADAWEAIEEQLGRERFVELFQHIRMIYQRDKPRERLEVGFKKFVTDFSDHKRFLREVLQPLGATYARLVSPFDFAVHYGEESAKRLRYITKLDNSDWLPVALKYFAEAEPEPEEAAQFMRRLETLAYFLFVTRADINERIRRYAAVLTDLANGVPDGESMQLSAADKVAFRVHLDGPIYQITRVRLPLLLRLDAELSSGGATYNYDVVSVEHVLPQTPSASSQWLKDFPDEAERETWTHKLANLMLLTLRKNIQASNWDFATKKERYFSESGGVSPFVITTQVLGEDVWTPTVLQDRQNALLARLYSAWDIAPDA</sequence>
<evidence type="ECO:0000313" key="4">
    <source>
        <dbReference type="Proteomes" id="UP000431269"/>
    </source>
</evidence>
<evidence type="ECO:0000259" key="1">
    <source>
        <dbReference type="Pfam" id="PF03235"/>
    </source>
</evidence>
<protein>
    <recommendedName>
        <fullName evidence="5">DUF262 domain-containing protein</fullName>
    </recommendedName>
</protein>
<dbReference type="EMBL" id="CP047045">
    <property type="protein sequence ID" value="QGZ96625.1"/>
    <property type="molecule type" value="Genomic_DNA"/>
</dbReference>
<dbReference type="PANTHER" id="PTHR35149:SF2">
    <property type="entry name" value="DUF262 DOMAIN-CONTAINING PROTEIN"/>
    <property type="match status" value="1"/>
</dbReference>
<dbReference type="AlphaFoldDB" id="A0A6I6MMC2"/>
<keyword evidence="4" id="KW-1185">Reference proteome</keyword>
<accession>A0A6I6MMC2</accession>
<dbReference type="InterPro" id="IPR011089">
    <property type="entry name" value="GmrSD_C"/>
</dbReference>
<dbReference type="KEGG" id="tsv:DSM104635_03485"/>